<dbReference type="Proteomes" id="UP001442841">
    <property type="component" value="Chromosome"/>
</dbReference>
<evidence type="ECO:0000313" key="2">
    <source>
        <dbReference type="EMBL" id="XAN06785.1"/>
    </source>
</evidence>
<sequence>MRDLTDALREFSAERLTALLTARADLAVPPPSDLADLATRAAAPQSVRRALDSLNRRDLTVAEAVAALPEPTSQQVADLVGFDARESLDRLTDLALTWAPAPGSIRAVDGLSRSFGPHPGGLAEPSAYPLDPDAIDHALTGLPDAAMAVVTKLMWGPPTGAVRNADRVVTDPVTPIDHLLARGLLRARDAHTVELPREVALRLRGGFAAASVAEPSPLPAGRRPARIVDSAAIGSAYEFVHQLEGILDELTRRTPAPLRTGGLAARDLTTLARAVGASPERVGFALEVARAAGLIVTTGPAIVPTDAFERWLALGPDERWVRVVRDWYAGPRWPALARTESGRPLGPDAEPGWAAMVRAAVLAPLAPGLSVDAERLAELAAWQRPAITRAGKPEDLVEAVLTEAGWLGLTAFEQVSSLVQALEGTLPDDIAARFPAFIDRLVLQADLTAIATGPLDRPTAAALALLADVESRGGGGVFRFHAGSVARAFEAGWSAQTIEEWLERHSSTGIPQPLRFLVADIARLHGTVRVGAARSYVRIDDPARLETVLAHPAAEELGVRRAGPETLVADADPADMVALLRELGLTPAAEGAAGDLLATPAPRRPPAPGRTRPRVIDAVGIAAILRTRAEAHESALATEDALTTLTRACAEAQTVEVDYVAADGVASRGVGVPTELAAGTVRLVGDDMLVLPLARVTAVRPAAT</sequence>
<keyword evidence="2" id="KW-0347">Helicase</keyword>
<dbReference type="GO" id="GO:0004386">
    <property type="term" value="F:helicase activity"/>
    <property type="evidence" value="ECO:0007669"/>
    <property type="project" value="UniProtKB-KW"/>
</dbReference>
<keyword evidence="3" id="KW-1185">Reference proteome</keyword>
<gene>
    <name evidence="2" type="ORF">AADG42_05495</name>
</gene>
<proteinExistence type="predicted"/>
<keyword evidence="2" id="KW-0067">ATP-binding</keyword>
<evidence type="ECO:0000259" key="1">
    <source>
        <dbReference type="Pfam" id="PF13625"/>
    </source>
</evidence>
<feature type="domain" description="Helicase XPB/Ssl2 N-terminal" evidence="1">
    <location>
        <begin position="441"/>
        <end position="561"/>
    </location>
</feature>
<protein>
    <submittedName>
        <fullName evidence="2">Helicase-associated domain-containing protein</fullName>
    </submittedName>
</protein>
<dbReference type="InterPro" id="IPR032830">
    <property type="entry name" value="XPB/Ssl2_N"/>
</dbReference>
<dbReference type="RefSeq" id="WP_425308216.1">
    <property type="nucleotide sequence ID" value="NZ_CP154795.1"/>
</dbReference>
<organism evidence="2 3">
    <name type="scientific">Ammonicoccus fulvus</name>
    <dbReference type="NCBI Taxonomy" id="3138240"/>
    <lineage>
        <taxon>Bacteria</taxon>
        <taxon>Bacillati</taxon>
        <taxon>Actinomycetota</taxon>
        <taxon>Actinomycetes</taxon>
        <taxon>Propionibacteriales</taxon>
        <taxon>Propionibacteriaceae</taxon>
        <taxon>Ammonicoccus</taxon>
    </lineage>
</organism>
<reference evidence="2 3" key="1">
    <citation type="submission" date="2024-04" db="EMBL/GenBank/DDBJ databases">
        <title>Isolation of an actinomycete strain from pig manure.</title>
        <authorList>
            <person name="Gong T."/>
            <person name="Yu Z."/>
            <person name="An M."/>
            <person name="Wei C."/>
            <person name="Yang W."/>
            <person name="Liu L."/>
        </authorList>
    </citation>
    <scope>NUCLEOTIDE SEQUENCE [LARGE SCALE GENOMIC DNA]</scope>
    <source>
        <strain evidence="2 3">ZF39</strain>
    </source>
</reference>
<evidence type="ECO:0000313" key="3">
    <source>
        <dbReference type="Proteomes" id="UP001442841"/>
    </source>
</evidence>
<keyword evidence="2" id="KW-0547">Nucleotide-binding</keyword>
<accession>A0ABZ3FNM7</accession>
<keyword evidence="2" id="KW-0378">Hydrolase</keyword>
<dbReference type="EMBL" id="CP154795">
    <property type="protein sequence ID" value="XAN06785.1"/>
    <property type="molecule type" value="Genomic_DNA"/>
</dbReference>
<dbReference type="Pfam" id="PF13625">
    <property type="entry name" value="Helicase_C_3"/>
    <property type="match status" value="1"/>
</dbReference>
<name>A0ABZ3FNM7_9ACTN</name>